<evidence type="ECO:0000313" key="2">
    <source>
        <dbReference type="EMBL" id="EMT54369.1"/>
    </source>
</evidence>
<dbReference type="PATRIC" id="fig|1300222.3.peg.441"/>
<comment type="caution">
    <text evidence="2">The sequence shown here is derived from an EMBL/GenBank/DDBJ whole genome shotgun (WGS) entry which is preliminary data.</text>
</comment>
<organism evidence="2 3">
    <name type="scientific">Brevibacillus borstelensis AK1</name>
    <dbReference type="NCBI Taxonomy" id="1300222"/>
    <lineage>
        <taxon>Bacteria</taxon>
        <taxon>Bacillati</taxon>
        <taxon>Bacillota</taxon>
        <taxon>Bacilli</taxon>
        <taxon>Bacillales</taxon>
        <taxon>Paenibacillaceae</taxon>
        <taxon>Brevibacillus</taxon>
    </lineage>
</organism>
<proteinExistence type="predicted"/>
<gene>
    <name evidence="2" type="ORF">I532_02145</name>
</gene>
<dbReference type="RefSeq" id="WP_003386107.1">
    <property type="nucleotide sequence ID" value="NZ_APBN01000001.1"/>
</dbReference>
<feature type="region of interest" description="Disordered" evidence="1">
    <location>
        <begin position="124"/>
        <end position="146"/>
    </location>
</feature>
<evidence type="ECO:0000256" key="1">
    <source>
        <dbReference type="SAM" id="MobiDB-lite"/>
    </source>
</evidence>
<dbReference type="EMBL" id="APBN01000001">
    <property type="protein sequence ID" value="EMT54369.1"/>
    <property type="molecule type" value="Genomic_DNA"/>
</dbReference>
<accession>M8DDH2</accession>
<evidence type="ECO:0000313" key="3">
    <source>
        <dbReference type="Proteomes" id="UP000012081"/>
    </source>
</evidence>
<protein>
    <submittedName>
        <fullName evidence="2">Uncharacterized protein</fullName>
    </submittedName>
</protein>
<dbReference type="InterPro" id="IPR058600">
    <property type="entry name" value="YhjD-like"/>
</dbReference>
<dbReference type="Pfam" id="PF26325">
    <property type="entry name" value="YhjD"/>
    <property type="match status" value="1"/>
</dbReference>
<dbReference type="Proteomes" id="UP000012081">
    <property type="component" value="Unassembled WGS sequence"/>
</dbReference>
<keyword evidence="3" id="KW-1185">Reference proteome</keyword>
<dbReference type="AlphaFoldDB" id="M8DDH2"/>
<name>M8DDH2_9BACL</name>
<dbReference type="GeneID" id="89499270"/>
<dbReference type="STRING" id="1300222.I532_02145"/>
<sequence length="146" mass="17627">MTERQDAEEEQELVRLYVLFGLLFRVAMVDMGKGRTVPFKISYDWFFQELSRWAEREHHQLRRRLRQMGCILLTATRQDGTYVVQYRHRGYVREAVYSIEVLRSECQELARSWMTARPKSFADEPRAMFQRREEEQGAVSKEERRT</sequence>
<reference evidence="2 3" key="1">
    <citation type="submission" date="2013-03" db="EMBL/GenBank/DDBJ databases">
        <title>Assembly of a new bacterial strain Brevibacillus borstelensis AK1.</title>
        <authorList>
            <person name="Rajan I."/>
            <person name="PoliReddy D."/>
            <person name="Sugumar T."/>
            <person name="Rathinam K."/>
            <person name="Alqarawi S."/>
            <person name="Khalil A.B."/>
            <person name="Sivakumar N."/>
        </authorList>
    </citation>
    <scope>NUCLEOTIDE SEQUENCE [LARGE SCALE GENOMIC DNA]</scope>
    <source>
        <strain evidence="2 3">AK1</strain>
    </source>
</reference>